<comment type="caution">
    <text evidence="1">The sequence shown here is derived from an EMBL/GenBank/DDBJ whole genome shotgun (WGS) entry which is preliminary data.</text>
</comment>
<dbReference type="Proteomes" id="UP001227268">
    <property type="component" value="Unassembled WGS sequence"/>
</dbReference>
<keyword evidence="2" id="KW-1185">Reference proteome</keyword>
<dbReference type="EMBL" id="JASBWT010000028">
    <property type="protein sequence ID" value="KAJ9093864.1"/>
    <property type="molecule type" value="Genomic_DNA"/>
</dbReference>
<protein>
    <submittedName>
        <fullName evidence="1">Uncharacterized protein</fullName>
    </submittedName>
</protein>
<reference evidence="1" key="1">
    <citation type="submission" date="2023-04" db="EMBL/GenBank/DDBJ databases">
        <title>Draft Genome sequencing of Naganishia species isolated from polar environments using Oxford Nanopore Technology.</title>
        <authorList>
            <person name="Leo P."/>
            <person name="Venkateswaran K."/>
        </authorList>
    </citation>
    <scope>NUCLEOTIDE SEQUENCE</scope>
    <source>
        <strain evidence="1">MNA-CCFEE 5423</strain>
    </source>
</reference>
<accession>A0ACC2V3D9</accession>
<evidence type="ECO:0000313" key="1">
    <source>
        <dbReference type="EMBL" id="KAJ9093864.1"/>
    </source>
</evidence>
<sequence>MSTTQAWDFPQFLSTPPPDVTVVPFHVPSEEEEEKLGRLVVYFGREGYVPPAGDAAAENEEKGQGLSDWEMMFLLLTNTHTAYLATLFPNQLVKGRNHPLPHRDPVERTIRDPATREMSGVETKDGD</sequence>
<evidence type="ECO:0000313" key="2">
    <source>
        <dbReference type="Proteomes" id="UP001227268"/>
    </source>
</evidence>
<organism evidence="1 2">
    <name type="scientific">Naganishia friedmannii</name>
    <dbReference type="NCBI Taxonomy" id="89922"/>
    <lineage>
        <taxon>Eukaryota</taxon>
        <taxon>Fungi</taxon>
        <taxon>Dikarya</taxon>
        <taxon>Basidiomycota</taxon>
        <taxon>Agaricomycotina</taxon>
        <taxon>Tremellomycetes</taxon>
        <taxon>Filobasidiales</taxon>
        <taxon>Filobasidiaceae</taxon>
        <taxon>Naganishia</taxon>
    </lineage>
</organism>
<gene>
    <name evidence="1" type="ORF">QFC21_006237</name>
</gene>
<name>A0ACC2V3D9_9TREE</name>
<proteinExistence type="predicted"/>